<reference evidence="3" key="1">
    <citation type="submission" date="2022-08" db="UniProtKB">
        <authorList>
            <consortium name="EnsemblMetazoa"/>
        </authorList>
    </citation>
    <scope>IDENTIFICATION</scope>
    <source>
        <strain evidence="3">05x7-T-G4-1.051#20</strain>
    </source>
</reference>
<feature type="coiled-coil region" evidence="1">
    <location>
        <begin position="382"/>
        <end position="423"/>
    </location>
</feature>
<feature type="coiled-coil region" evidence="1">
    <location>
        <begin position="102"/>
        <end position="129"/>
    </location>
</feature>
<sequence>MNASVLNDEISRLQSENRILSEDLRQCQNDKDFVWSLWKKLQVANPDVTKAISLVVQREKEKTEIKDRKVLEVLQLKDDKIEELQTLLTLRSRELGEIASVRIDHQQELQRFQREIDQLRDQNAAMEIQLRAQGVVFTPPPRFSWKMRSVEFREKTSGDSHRNTMEGLSQDKNDLEQKCRKLSTEIEVVRAERESIIAQKVTFENKVRQLECDIEEKVNKFESIIREFGEAKKLLQQYEVKTQKLTKENEFKNKELETVRKELSELWNSHNQLTDHSSQQADLIRQLQSLQHDTQKMLKNQEDAYCMETNSLQDMYKDLTNRYESAKKAQSEMRQDVHNLRKELLEKDSIIASLQGKVDGYQRQQRSRSPGTSGSFIDDRPSADLEIKIRGMQREINLLKDELEDKDRLIERLEQENDKLNIEFDVSGLNRRERTHSTPAREVRSVALSPIKSSSRGEQSRSRSLSPVRRVKDGPTPRQGDLRHRLLQTERKLEDTKNMLRLKNRELEELKKAHSKRLDRLKSTQTDYKILKDQLKLYEDENSNKLERGRKKKRTDSRELRQENSDKVWNELAVFKTENRNLVVEKMSLEEEIDMLRVQASQDAATLHELKVALEQERESRQYDKKKSEYQNQEKSDLQSELTLTKSEVQSKSIRLDKLERDFRELQSEKEALLEERRNLRSEITELKQGNSKHRMETANLKRDINRLERELEEERLTKQFQAAKDKLSSKQTKPSGITRRAETKNKSRAAHRYQKALNKSIEKMRSVFNNFEEEGWEEIPESEEIDEETESDSLGQAIVDLSHSHTPLHSDESMDHQHTIKRNLRPLSFKMASLRNRRVGIRNVHSRNRSNPRAHSMKVADSNKRVTHREFGTSPIKPAVQEFSPSPRIQEQGAYEQRVQASNHLARQAKQLKQRVGYLTQQITTLRESRGTAVKALEQQKEVTQQQQADLSLANQRLRMAKQNIQKLTTDMDKVLQEKASLEAQLVEENRHTTATDKHTEQDWKILESRLKASSNELCRQSNQARQLKQENEQQHEQIRSLQERLSRLERDNNQKRTLLEDQRVKLKLAQTNAKSEQNANEEMETRIKLVQDTSDRLKIQVESYKKRLSAVTREKRDYEERFLKVNTELEKKNKHFIESQTRRMELESAVGELEKTAQQQLRGLASQSETAIEAAQKKLSEAYYAIQQYQLFVKSLGQELIKRLNQSRFHLKETLSHREKESKQSLANASLQRAQAMAKDILNLSQSDLEDIMSADWDPERMEDDISTDKKRDRRWSKKCEKLLNSKEDFVNPLVDLFVQKMEEMCELSSKLQAA</sequence>
<feature type="compositionally biased region" description="Basic and acidic residues" evidence="2">
    <location>
        <begin position="470"/>
        <end position="483"/>
    </location>
</feature>
<proteinExistence type="predicted"/>
<keyword evidence="4" id="KW-1185">Reference proteome</keyword>
<feature type="compositionally biased region" description="Basic and acidic residues" evidence="2">
    <location>
        <begin position="431"/>
        <end position="444"/>
    </location>
</feature>
<dbReference type="GO" id="GO:0010457">
    <property type="term" value="P:centriole-centriole cohesion"/>
    <property type="evidence" value="ECO:0007669"/>
    <property type="project" value="TreeGrafter"/>
</dbReference>
<accession>A0A8W8I8J1</accession>
<dbReference type="PANTHER" id="PTHR18957:SF0">
    <property type="entry name" value="CENTLEIN"/>
    <property type="match status" value="1"/>
</dbReference>
<organism evidence="3 4">
    <name type="scientific">Magallana gigas</name>
    <name type="common">Pacific oyster</name>
    <name type="synonym">Crassostrea gigas</name>
    <dbReference type="NCBI Taxonomy" id="29159"/>
    <lineage>
        <taxon>Eukaryota</taxon>
        <taxon>Metazoa</taxon>
        <taxon>Spiralia</taxon>
        <taxon>Lophotrochozoa</taxon>
        <taxon>Mollusca</taxon>
        <taxon>Bivalvia</taxon>
        <taxon>Autobranchia</taxon>
        <taxon>Pteriomorphia</taxon>
        <taxon>Ostreida</taxon>
        <taxon>Ostreoidea</taxon>
        <taxon>Ostreidae</taxon>
        <taxon>Magallana</taxon>
    </lineage>
</organism>
<dbReference type="EnsemblMetazoa" id="G13084.1">
    <property type="protein sequence ID" value="G13084.1:cds"/>
    <property type="gene ID" value="G13084"/>
</dbReference>
<feature type="coiled-coil region" evidence="1">
    <location>
        <begin position="309"/>
        <end position="343"/>
    </location>
</feature>
<dbReference type="GO" id="GO:0005814">
    <property type="term" value="C:centriole"/>
    <property type="evidence" value="ECO:0007669"/>
    <property type="project" value="TreeGrafter"/>
</dbReference>
<keyword evidence="1" id="KW-0175">Coiled coil</keyword>
<feature type="region of interest" description="Disordered" evidence="2">
    <location>
        <begin position="359"/>
        <end position="380"/>
    </location>
</feature>
<evidence type="ECO:0000256" key="2">
    <source>
        <dbReference type="SAM" id="MobiDB-lite"/>
    </source>
</evidence>
<feature type="compositionally biased region" description="Basic and acidic residues" evidence="2">
    <location>
        <begin position="619"/>
        <end position="638"/>
    </location>
</feature>
<name>A0A8W8I8J1_MAGGI</name>
<feature type="region of interest" description="Disordered" evidence="2">
    <location>
        <begin position="722"/>
        <end position="752"/>
    </location>
</feature>
<dbReference type="PANTHER" id="PTHR18957">
    <property type="entry name" value="CENTLEIN"/>
    <property type="match status" value="1"/>
</dbReference>
<dbReference type="InterPro" id="IPR038810">
    <property type="entry name" value="CNTLN"/>
</dbReference>
<feature type="region of interest" description="Disordered" evidence="2">
    <location>
        <begin position="619"/>
        <end position="642"/>
    </location>
</feature>
<dbReference type="Proteomes" id="UP000005408">
    <property type="component" value="Unassembled WGS sequence"/>
</dbReference>
<protein>
    <recommendedName>
        <fullName evidence="5">Centlein</fullName>
    </recommendedName>
</protein>
<evidence type="ECO:0008006" key="5">
    <source>
        <dbReference type="Google" id="ProtNLM"/>
    </source>
</evidence>
<feature type="coiled-coil region" evidence="1">
    <location>
        <begin position="158"/>
        <end position="262"/>
    </location>
</feature>
<evidence type="ECO:0000313" key="4">
    <source>
        <dbReference type="Proteomes" id="UP000005408"/>
    </source>
</evidence>
<evidence type="ECO:0000313" key="3">
    <source>
        <dbReference type="EnsemblMetazoa" id="G13084.1:cds"/>
    </source>
</evidence>
<dbReference type="GO" id="GO:0005813">
    <property type="term" value="C:centrosome"/>
    <property type="evidence" value="ECO:0007669"/>
    <property type="project" value="TreeGrafter"/>
</dbReference>
<feature type="coiled-coil region" evidence="1">
    <location>
        <begin position="3"/>
        <end position="30"/>
    </location>
</feature>
<feature type="compositionally biased region" description="Polar residues" evidence="2">
    <location>
        <begin position="1018"/>
        <end position="1028"/>
    </location>
</feature>
<feature type="region of interest" description="Disordered" evidence="2">
    <location>
        <begin position="1018"/>
        <end position="1038"/>
    </location>
</feature>
<feature type="coiled-coil region" evidence="1">
    <location>
        <begin position="935"/>
        <end position="993"/>
    </location>
</feature>
<feature type="compositionally biased region" description="Polar residues" evidence="2">
    <location>
        <begin position="362"/>
        <end position="375"/>
    </location>
</feature>
<feature type="coiled-coil region" evidence="1">
    <location>
        <begin position="486"/>
        <end position="548"/>
    </location>
</feature>
<feature type="compositionally biased region" description="Low complexity" evidence="2">
    <location>
        <begin position="453"/>
        <end position="468"/>
    </location>
</feature>
<feature type="compositionally biased region" description="Basic and acidic residues" evidence="2">
    <location>
        <begin position="1029"/>
        <end position="1038"/>
    </location>
</feature>
<evidence type="ECO:0000256" key="1">
    <source>
        <dbReference type="SAM" id="Coils"/>
    </source>
</evidence>
<feature type="region of interest" description="Disordered" evidence="2">
    <location>
        <begin position="431"/>
        <end position="483"/>
    </location>
</feature>